<organism evidence="1 2">
    <name type="scientific">Desertifilum tharense IPPAS B-1220</name>
    <dbReference type="NCBI Taxonomy" id="1781255"/>
    <lineage>
        <taxon>Bacteria</taxon>
        <taxon>Bacillati</taxon>
        <taxon>Cyanobacteriota</taxon>
        <taxon>Cyanophyceae</taxon>
        <taxon>Desertifilales</taxon>
        <taxon>Desertifilaceae</taxon>
        <taxon>Desertifilum</taxon>
    </lineage>
</organism>
<evidence type="ECO:0000313" key="2">
    <source>
        <dbReference type="Proteomes" id="UP000095472"/>
    </source>
</evidence>
<proteinExistence type="predicted"/>
<dbReference type="EMBL" id="CP182909">
    <property type="protein sequence ID" value="XPM63054.1"/>
    <property type="molecule type" value="Genomic_DNA"/>
</dbReference>
<evidence type="ECO:0000313" key="1">
    <source>
        <dbReference type="EMBL" id="XPM63054.1"/>
    </source>
</evidence>
<name>A0ACD5GRE6_9CYAN</name>
<reference evidence="1 2" key="1">
    <citation type="journal article" date="2016" name="Genome Announc.">
        <title>Draft Genome Sequence of the Thermotolerant Cyanobacterium Desertifilum sp. IPPAS B-1220.</title>
        <authorList>
            <person name="Mironov K.S."/>
            <person name="Sinetova M.A."/>
            <person name="Bolatkhan K."/>
            <person name="Zayadan B.K."/>
            <person name="Ustinova V.V."/>
            <person name="Kupriyanova E.V."/>
            <person name="Skrypnik A.N."/>
            <person name="Gogoleva N.E."/>
            <person name="Gogolev Y.V."/>
            <person name="Los D.A."/>
        </authorList>
    </citation>
    <scope>NUCLEOTIDE SEQUENCE [LARGE SCALE GENOMIC DNA]</scope>
    <source>
        <strain evidence="1 2">IPPAS B-1220</strain>
    </source>
</reference>
<sequence>MKLLKQIALTFRLIKFERFLGSLFYSFQRDWLERQYSPLQPQPWYNLQAG</sequence>
<gene>
    <name evidence="1" type="ORF">BH720_026935</name>
</gene>
<accession>A0ACD5GRE6</accession>
<keyword evidence="2" id="KW-1185">Reference proteome</keyword>
<dbReference type="Proteomes" id="UP000095472">
    <property type="component" value="Chromosome"/>
</dbReference>
<protein>
    <submittedName>
        <fullName evidence="1">Uncharacterized protein</fullName>
    </submittedName>
</protein>